<dbReference type="Proteomes" id="UP000430466">
    <property type="component" value="Unassembled WGS sequence"/>
</dbReference>
<dbReference type="AlphaFoldDB" id="A0A6A7K220"/>
<dbReference type="EMBL" id="WHOE01000027">
    <property type="protein sequence ID" value="MPW14294.1"/>
    <property type="molecule type" value="Genomic_DNA"/>
</dbReference>
<evidence type="ECO:0000313" key="1">
    <source>
        <dbReference type="EMBL" id="MPW14294.1"/>
    </source>
</evidence>
<proteinExistence type="predicted"/>
<accession>A0A6A7K220</accession>
<comment type="caution">
    <text evidence="1">The sequence shown here is derived from an EMBL/GenBank/DDBJ whole genome shotgun (WGS) entry which is preliminary data.</text>
</comment>
<protein>
    <submittedName>
        <fullName evidence="1">Glycerophosphodiester phosphodiesterase</fullName>
    </submittedName>
</protein>
<feature type="non-terminal residue" evidence="1">
    <location>
        <position position="1"/>
    </location>
</feature>
<name>A0A6A7K220_LACHE</name>
<reference evidence="1 2" key="1">
    <citation type="submission" date="2019-10" db="EMBL/GenBank/DDBJ databases">
        <title>Draft genome sequences of Lactobacillus strains.</title>
        <authorList>
            <person name="Cho G.-S."/>
            <person name="Fagbemigun O."/>
            <person name="Brinks E."/>
            <person name="Franz C.M.A.P."/>
        </authorList>
    </citation>
    <scope>NUCLEOTIDE SEQUENCE [LARGE SCALE GENOMIC DNA]</scope>
    <source>
        <strain evidence="1 2">313</strain>
    </source>
</reference>
<evidence type="ECO:0000313" key="2">
    <source>
        <dbReference type="Proteomes" id="UP000430466"/>
    </source>
</evidence>
<gene>
    <name evidence="1" type="ORF">GDZ32_04650</name>
</gene>
<organism evidence="1 2">
    <name type="scientific">Lactobacillus helveticus</name>
    <name type="common">Lactobacillus suntoryeus</name>
    <dbReference type="NCBI Taxonomy" id="1587"/>
    <lineage>
        <taxon>Bacteria</taxon>
        <taxon>Bacillati</taxon>
        <taxon>Bacillota</taxon>
        <taxon>Bacilli</taxon>
        <taxon>Lactobacillales</taxon>
        <taxon>Lactobacillaceae</taxon>
        <taxon>Lactobacillus</taxon>
    </lineage>
</organism>
<sequence>QTNHTRKELLFLMFLKINLRSPSSLHKIFYSLFFLLQK</sequence>